<comment type="caution">
    <text evidence="7">The sequence shown here is derived from an EMBL/GenBank/DDBJ whole genome shotgun (WGS) entry which is preliminary data.</text>
</comment>
<evidence type="ECO:0000313" key="7">
    <source>
        <dbReference type="EMBL" id="RLT72842.1"/>
    </source>
</evidence>
<evidence type="ECO:0000313" key="8">
    <source>
        <dbReference type="Proteomes" id="UP000278164"/>
    </source>
</evidence>
<protein>
    <submittedName>
        <fullName evidence="7">Polysaccharide biosynthesis protein</fullName>
    </submittedName>
</protein>
<dbReference type="Pfam" id="PF01943">
    <property type="entry name" value="Polysacc_synt"/>
    <property type="match status" value="1"/>
</dbReference>
<feature type="transmembrane region" description="Helical" evidence="6">
    <location>
        <begin position="48"/>
        <end position="67"/>
    </location>
</feature>
<feature type="transmembrane region" description="Helical" evidence="6">
    <location>
        <begin position="367"/>
        <end position="387"/>
    </location>
</feature>
<feature type="transmembrane region" description="Helical" evidence="6">
    <location>
        <begin position="428"/>
        <end position="450"/>
    </location>
</feature>
<evidence type="ECO:0000256" key="6">
    <source>
        <dbReference type="SAM" id="Phobius"/>
    </source>
</evidence>
<dbReference type="EMBL" id="RAYI01000026">
    <property type="protein sequence ID" value="RLT72842.1"/>
    <property type="molecule type" value="Genomic_DNA"/>
</dbReference>
<dbReference type="GO" id="GO:0005886">
    <property type="term" value="C:plasma membrane"/>
    <property type="evidence" value="ECO:0007669"/>
    <property type="project" value="UniProtKB-SubCell"/>
</dbReference>
<evidence type="ECO:0000256" key="1">
    <source>
        <dbReference type="ARBA" id="ARBA00004651"/>
    </source>
</evidence>
<evidence type="ECO:0000256" key="3">
    <source>
        <dbReference type="ARBA" id="ARBA00022692"/>
    </source>
</evidence>
<dbReference type="InterPro" id="IPR050833">
    <property type="entry name" value="Poly_Biosynth_Transport"/>
</dbReference>
<sequence length="454" mass="51577">MLIDKRFNILVYSIDWTLKRMIDKFLSIFSRIFPHHNLLNRIQQNENALRNILGLVIFNALGGLLVMMTNVKLANVMGASTFGVYSYYLAIGEVGSKFVRYGREKTMLRELVQNPENRESLIAHTVWLECINLILFVLVAVACCNWLDAQVSWSYLLLIVTPCLISIDFQPVYEAFRLMSWHSIYYLIQKVLFLAGIWGVLWCVRTMSLASAAFVLFASWLTILFMQYREIIGWSEINLFVGIKARSLFALYKGGFTIALCCMVGVAFGPLVRLIMNHYVDTVSVGLYAACLQLITIAKFFMMQVGRVGNPRMAEICISRYTKSARVSFLKKYSLTMFFCVCPFAVPMLLCPKWIVSTLFIEEYAEISQALPVYAAYLFVSALGVVFNQFLISVRADSIYLYLYSFSAMVSLGIAFLMIPVYGFIGGVWAYCISDGLASVLYLICSLIIIKKQL</sequence>
<evidence type="ECO:0000256" key="5">
    <source>
        <dbReference type="ARBA" id="ARBA00023136"/>
    </source>
</evidence>
<feature type="transmembrane region" description="Helical" evidence="6">
    <location>
        <begin position="283"/>
        <end position="302"/>
    </location>
</feature>
<feature type="transmembrane region" description="Helical" evidence="6">
    <location>
        <begin position="208"/>
        <end position="228"/>
    </location>
</feature>
<feature type="transmembrane region" description="Helical" evidence="6">
    <location>
        <begin position="399"/>
        <end position="422"/>
    </location>
</feature>
<feature type="transmembrane region" description="Helical" evidence="6">
    <location>
        <begin position="184"/>
        <end position="202"/>
    </location>
</feature>
<feature type="transmembrane region" description="Helical" evidence="6">
    <location>
        <begin position="333"/>
        <end position="355"/>
    </location>
</feature>
<proteinExistence type="predicted"/>
<dbReference type="PANTHER" id="PTHR30250:SF11">
    <property type="entry name" value="O-ANTIGEN TRANSPORTER-RELATED"/>
    <property type="match status" value="1"/>
</dbReference>
<feature type="transmembrane region" description="Helical" evidence="6">
    <location>
        <begin position="153"/>
        <end position="172"/>
    </location>
</feature>
<keyword evidence="3 6" id="KW-0812">Transmembrane</keyword>
<keyword evidence="2" id="KW-1003">Cell membrane</keyword>
<evidence type="ECO:0000256" key="2">
    <source>
        <dbReference type="ARBA" id="ARBA00022475"/>
    </source>
</evidence>
<comment type="subcellular location">
    <subcellularLocation>
        <location evidence="1">Cell membrane</location>
        <topology evidence="1">Multi-pass membrane protein</topology>
    </subcellularLocation>
</comment>
<keyword evidence="5 6" id="KW-0472">Membrane</keyword>
<name>A0A3L7ZPK8_PARDI</name>
<feature type="transmembrane region" description="Helical" evidence="6">
    <location>
        <begin position="249"/>
        <end position="271"/>
    </location>
</feature>
<dbReference type="InterPro" id="IPR002797">
    <property type="entry name" value="Polysacc_synth"/>
</dbReference>
<evidence type="ECO:0000256" key="4">
    <source>
        <dbReference type="ARBA" id="ARBA00022989"/>
    </source>
</evidence>
<dbReference type="OrthoDB" id="1100568at2"/>
<organism evidence="7 8">
    <name type="scientific">Parabacteroides distasonis</name>
    <dbReference type="NCBI Taxonomy" id="823"/>
    <lineage>
        <taxon>Bacteria</taxon>
        <taxon>Pseudomonadati</taxon>
        <taxon>Bacteroidota</taxon>
        <taxon>Bacteroidia</taxon>
        <taxon>Bacteroidales</taxon>
        <taxon>Tannerellaceae</taxon>
        <taxon>Parabacteroides</taxon>
    </lineage>
</organism>
<reference evidence="7 8" key="1">
    <citation type="submission" date="2018-09" db="EMBL/GenBank/DDBJ databases">
        <title>Murine metabolic-syndrome-specific gut microbial biobank.</title>
        <authorList>
            <person name="Liu C."/>
        </authorList>
    </citation>
    <scope>NUCLEOTIDE SEQUENCE [LARGE SCALE GENOMIC DNA]</scope>
    <source>
        <strain evidence="7 8">8-P5</strain>
    </source>
</reference>
<dbReference type="Proteomes" id="UP000278164">
    <property type="component" value="Unassembled WGS sequence"/>
</dbReference>
<gene>
    <name evidence="7" type="ORF">D7V78_13360</name>
</gene>
<feature type="transmembrane region" description="Helical" evidence="6">
    <location>
        <begin position="73"/>
        <end position="91"/>
    </location>
</feature>
<dbReference type="AlphaFoldDB" id="A0A3L7ZPK8"/>
<keyword evidence="4 6" id="KW-1133">Transmembrane helix</keyword>
<feature type="transmembrane region" description="Helical" evidence="6">
    <location>
        <begin position="126"/>
        <end position="147"/>
    </location>
</feature>
<dbReference type="PANTHER" id="PTHR30250">
    <property type="entry name" value="PST FAMILY PREDICTED COLANIC ACID TRANSPORTER"/>
    <property type="match status" value="1"/>
</dbReference>
<accession>A0A3L7ZPK8</accession>